<proteinExistence type="inferred from homology"/>
<evidence type="ECO:0000256" key="5">
    <source>
        <dbReference type="ARBA" id="ARBA00022490"/>
    </source>
</evidence>
<evidence type="ECO:0000256" key="10">
    <source>
        <dbReference type="ARBA" id="ARBA00022842"/>
    </source>
</evidence>
<dbReference type="PANTHER" id="PTHR10947">
    <property type="entry name" value="PHENYLALANYL-TRNA SYNTHETASE BETA CHAIN AND LEUCINE-RICH REPEAT-CONTAINING PROTEIN 47"/>
    <property type="match status" value="1"/>
</dbReference>
<dbReference type="InterPro" id="IPR020825">
    <property type="entry name" value="Phe-tRNA_synthase-like_B3/B4"/>
</dbReference>
<reference evidence="14" key="1">
    <citation type="submission" date="2019-08" db="EMBL/GenBank/DDBJ databases">
        <authorList>
            <person name="Kucharzyk K."/>
            <person name="Murdoch R.W."/>
            <person name="Higgins S."/>
            <person name="Loffler F."/>
        </authorList>
    </citation>
    <scope>NUCLEOTIDE SEQUENCE</scope>
</reference>
<dbReference type="Gene3D" id="3.30.930.10">
    <property type="entry name" value="Bira Bifunctional Protein, Domain 2"/>
    <property type="match status" value="1"/>
</dbReference>
<comment type="cofactor">
    <cofactor evidence="1">
        <name>Mg(2+)</name>
        <dbReference type="ChEBI" id="CHEBI:18420"/>
    </cofactor>
</comment>
<sequence length="540" mass="59963">MPIVKLNNAYLTRLTGTDIERIRSSLPMMGSEVEREEEEQTDVQFFPNRPDLYSAEGTARALRGYLGIETGLPTYEVKPSGISFSVDAKLANIRPYLGSAVIRNVHMDNAMIESLMGLQESLHWAVGRGRKKVAIGVHDLDKIEGPFSYIAAERKTAFVPLDYDVEMTMEEILAEHPKGKAYAKIVEGFERFPLITDAKGRVCSFPPIINGELTRVTENTHNILLDVTGIEPRAVSVAVKILCAAFVEMGASIESVDIDGVVSPDLRPEKRIVSVSECSKLTGIPMTASQMTELLMKMRFGAEVIDEDRVAVEIPCYRADIMHDHDVYEDAAIAYGYDKIETSLPPSFTVGKPHPVQKLYSLVRNIMVGLSYIENTPFTLTSGELSYTMMHRPENPAALHVLHPISEDQTIIRTDILPLLMESLSINRSRELPQRIFACGDVVENLITYPKMAAASIHTAADFSEIYAVMDAFCRMMSIEYEVRDSADEAFIPGRRGDIYVAGEKIGVFGEINPDVLVGFGLEHQAVAFEMDLRGFVQGK</sequence>
<dbReference type="InterPro" id="IPR045864">
    <property type="entry name" value="aa-tRNA-synth_II/BPL/LPL"/>
</dbReference>
<dbReference type="EC" id="6.1.1.20" evidence="4"/>
<evidence type="ECO:0000256" key="2">
    <source>
        <dbReference type="ARBA" id="ARBA00004496"/>
    </source>
</evidence>
<evidence type="ECO:0000259" key="13">
    <source>
        <dbReference type="PROSITE" id="PS51483"/>
    </source>
</evidence>
<evidence type="ECO:0000256" key="1">
    <source>
        <dbReference type="ARBA" id="ARBA00001946"/>
    </source>
</evidence>
<dbReference type="NCBIfam" id="TIGR00471">
    <property type="entry name" value="pheT_arch"/>
    <property type="match status" value="1"/>
</dbReference>
<dbReference type="Gene3D" id="3.30.56.10">
    <property type="match status" value="2"/>
</dbReference>
<dbReference type="InterPro" id="IPR045060">
    <property type="entry name" value="Phe-tRNA-ligase_IIc_bsu"/>
</dbReference>
<evidence type="ECO:0000256" key="11">
    <source>
        <dbReference type="ARBA" id="ARBA00022917"/>
    </source>
</evidence>
<dbReference type="GO" id="GO:0000287">
    <property type="term" value="F:magnesium ion binding"/>
    <property type="evidence" value="ECO:0007669"/>
    <property type="project" value="InterPro"/>
</dbReference>
<dbReference type="InterPro" id="IPR041616">
    <property type="entry name" value="PheRS_beta_core"/>
</dbReference>
<dbReference type="Pfam" id="PF17759">
    <property type="entry name" value="tRNA_synthFbeta"/>
    <property type="match status" value="1"/>
</dbReference>
<evidence type="ECO:0000256" key="12">
    <source>
        <dbReference type="ARBA" id="ARBA00023146"/>
    </source>
</evidence>
<name>A0A644U6J8_9ZZZZ</name>
<dbReference type="SUPFAM" id="SSF56037">
    <property type="entry name" value="PheT/TilS domain"/>
    <property type="match status" value="1"/>
</dbReference>
<dbReference type="GO" id="GO:0004826">
    <property type="term" value="F:phenylalanine-tRNA ligase activity"/>
    <property type="evidence" value="ECO:0007669"/>
    <property type="project" value="UniProtKB-EC"/>
</dbReference>
<keyword evidence="9" id="KW-0067">ATP-binding</keyword>
<evidence type="ECO:0000313" key="14">
    <source>
        <dbReference type="EMBL" id="MPL74568.1"/>
    </source>
</evidence>
<dbReference type="GO" id="GO:0006432">
    <property type="term" value="P:phenylalanyl-tRNA aminoacylation"/>
    <property type="evidence" value="ECO:0007669"/>
    <property type="project" value="InterPro"/>
</dbReference>
<keyword evidence="5" id="KW-0963">Cytoplasm</keyword>
<organism evidence="14">
    <name type="scientific">bioreactor metagenome</name>
    <dbReference type="NCBI Taxonomy" id="1076179"/>
    <lineage>
        <taxon>unclassified sequences</taxon>
        <taxon>metagenomes</taxon>
        <taxon>ecological metagenomes</taxon>
    </lineage>
</organism>
<dbReference type="PANTHER" id="PTHR10947:SF0">
    <property type="entry name" value="PHENYLALANINE--TRNA LIGASE BETA SUBUNIT"/>
    <property type="match status" value="1"/>
</dbReference>
<dbReference type="SMART" id="SM00873">
    <property type="entry name" value="B3_4"/>
    <property type="match status" value="1"/>
</dbReference>
<evidence type="ECO:0000256" key="3">
    <source>
        <dbReference type="ARBA" id="ARBA00007438"/>
    </source>
</evidence>
<dbReference type="InterPro" id="IPR005147">
    <property type="entry name" value="tRNA_synthase_B5-dom"/>
</dbReference>
<dbReference type="Gene3D" id="3.50.40.10">
    <property type="entry name" value="Phenylalanyl-trna Synthetase, Chain B, domain 3"/>
    <property type="match status" value="1"/>
</dbReference>
<protein>
    <recommendedName>
        <fullName evidence="4">phenylalanine--tRNA ligase</fullName>
        <ecNumber evidence="4">6.1.1.20</ecNumber>
    </recommendedName>
</protein>
<dbReference type="GO" id="GO:0009328">
    <property type="term" value="C:phenylalanine-tRNA ligase complex"/>
    <property type="evidence" value="ECO:0007669"/>
    <property type="project" value="TreeGrafter"/>
</dbReference>
<comment type="subcellular location">
    <subcellularLocation>
        <location evidence="2">Cytoplasm</location>
    </subcellularLocation>
</comment>
<dbReference type="EMBL" id="VSSQ01000081">
    <property type="protein sequence ID" value="MPL74568.1"/>
    <property type="molecule type" value="Genomic_DNA"/>
</dbReference>
<dbReference type="SUPFAM" id="SSF46955">
    <property type="entry name" value="Putative DNA-binding domain"/>
    <property type="match status" value="2"/>
</dbReference>
<dbReference type="FunFam" id="3.50.40.10:FF:000003">
    <property type="entry name" value="Phenylalanine--tRNA ligase beta subunit"/>
    <property type="match status" value="1"/>
</dbReference>
<comment type="caution">
    <text evidence="14">The sequence shown here is derived from an EMBL/GenBank/DDBJ whole genome shotgun (WGS) entry which is preliminary data.</text>
</comment>
<comment type="similarity">
    <text evidence="3">Belongs to the phenylalanyl-tRNA synthetase beta subunit family. Type 2 subfamily.</text>
</comment>
<dbReference type="GO" id="GO:0005524">
    <property type="term" value="F:ATP binding"/>
    <property type="evidence" value="ECO:0007669"/>
    <property type="project" value="UniProtKB-KW"/>
</dbReference>
<evidence type="ECO:0000256" key="7">
    <source>
        <dbReference type="ARBA" id="ARBA00022723"/>
    </source>
</evidence>
<feature type="domain" description="B5" evidence="13">
    <location>
        <begin position="266"/>
        <end position="342"/>
    </location>
</feature>
<accession>A0A644U6J8</accession>
<dbReference type="InterPro" id="IPR022918">
    <property type="entry name" value="Phe_tRNA_ligase_beta2_arc"/>
</dbReference>
<dbReference type="InterPro" id="IPR004531">
    <property type="entry name" value="Phe-tRNA-synth_IIc_bsu_arc_euk"/>
</dbReference>
<dbReference type="CDD" id="cd00769">
    <property type="entry name" value="PheRS_beta_core"/>
    <property type="match status" value="1"/>
</dbReference>
<keyword evidence="12" id="KW-0030">Aminoacyl-tRNA synthetase</keyword>
<dbReference type="AlphaFoldDB" id="A0A644U6J8"/>
<dbReference type="InterPro" id="IPR005146">
    <property type="entry name" value="B3/B4_tRNA-bd"/>
</dbReference>
<evidence type="ECO:0000256" key="9">
    <source>
        <dbReference type="ARBA" id="ARBA00022840"/>
    </source>
</evidence>
<dbReference type="PROSITE" id="PS51483">
    <property type="entry name" value="B5"/>
    <property type="match status" value="1"/>
</dbReference>
<keyword evidence="10" id="KW-0460">Magnesium</keyword>
<keyword evidence="7" id="KW-0479">Metal-binding</keyword>
<dbReference type="Pfam" id="PF03483">
    <property type="entry name" value="B3_4"/>
    <property type="match status" value="1"/>
</dbReference>
<evidence type="ECO:0000256" key="4">
    <source>
        <dbReference type="ARBA" id="ARBA00012814"/>
    </source>
</evidence>
<dbReference type="SUPFAM" id="SSF55681">
    <property type="entry name" value="Class II aaRS and biotin synthetases"/>
    <property type="match status" value="1"/>
</dbReference>
<gene>
    <name evidence="14" type="primary">pheT_6</name>
    <name evidence="14" type="ORF">SDC9_20383</name>
</gene>
<dbReference type="SMART" id="SM00874">
    <property type="entry name" value="B5"/>
    <property type="match status" value="1"/>
</dbReference>
<dbReference type="GO" id="GO:0003723">
    <property type="term" value="F:RNA binding"/>
    <property type="evidence" value="ECO:0007669"/>
    <property type="project" value="InterPro"/>
</dbReference>
<dbReference type="Pfam" id="PF03484">
    <property type="entry name" value="B5"/>
    <property type="match status" value="1"/>
</dbReference>
<keyword evidence="6 14" id="KW-0436">Ligase</keyword>
<keyword evidence="8" id="KW-0547">Nucleotide-binding</keyword>
<evidence type="ECO:0000256" key="6">
    <source>
        <dbReference type="ARBA" id="ARBA00022598"/>
    </source>
</evidence>
<dbReference type="InterPro" id="IPR009061">
    <property type="entry name" value="DNA-bd_dom_put_sf"/>
</dbReference>
<dbReference type="HAMAP" id="MF_00284">
    <property type="entry name" value="Phe_tRNA_synth_beta2"/>
    <property type="match status" value="1"/>
</dbReference>
<evidence type="ECO:0000256" key="8">
    <source>
        <dbReference type="ARBA" id="ARBA00022741"/>
    </source>
</evidence>
<keyword evidence="11" id="KW-0648">Protein biosynthesis</keyword>